<evidence type="ECO:0000256" key="4">
    <source>
        <dbReference type="ARBA" id="ARBA00022759"/>
    </source>
</evidence>
<dbReference type="Proteomes" id="UP000078142">
    <property type="component" value="Chromosome"/>
</dbReference>
<dbReference type="HAMAP" id="MF_00227">
    <property type="entry name" value="RNase_P"/>
    <property type="match status" value="1"/>
</dbReference>
<dbReference type="NCBIfam" id="TIGR01030">
    <property type="entry name" value="rpmH_bact"/>
    <property type="match status" value="1"/>
</dbReference>
<dbReference type="SUPFAM" id="SSF54211">
    <property type="entry name" value="Ribosomal protein S5 domain 2-like"/>
    <property type="match status" value="1"/>
</dbReference>
<evidence type="ECO:0000256" key="10">
    <source>
        <dbReference type="NCBIfam" id="TIGR00188"/>
    </source>
</evidence>
<dbReference type="AlphaFoldDB" id="A0AAC9C101"/>
<keyword evidence="4 9" id="KW-0255">Endonuclease</keyword>
<keyword evidence="3 9" id="KW-0540">Nuclease</keyword>
<dbReference type="InterPro" id="IPR014721">
    <property type="entry name" value="Ribsml_uS5_D2-typ_fold_subgr"/>
</dbReference>
<dbReference type="InterPro" id="IPR000100">
    <property type="entry name" value="RNase_P"/>
</dbReference>
<dbReference type="InterPro" id="IPR000271">
    <property type="entry name" value="Ribosomal_bL34"/>
</dbReference>
<dbReference type="GO" id="GO:0042781">
    <property type="term" value="F:3'-tRNA processing endoribonuclease activity"/>
    <property type="evidence" value="ECO:0007669"/>
    <property type="project" value="TreeGrafter"/>
</dbReference>
<dbReference type="Pfam" id="PF00825">
    <property type="entry name" value="Ribonuclease_P"/>
    <property type="match status" value="1"/>
</dbReference>
<comment type="catalytic activity">
    <reaction evidence="9">
        <text>Endonucleolytic cleavage of RNA, removing 5'-extranucleotides from tRNA precursor.</text>
        <dbReference type="EC" id="3.1.26.5"/>
    </reaction>
</comment>
<dbReference type="Gene3D" id="1.10.287.3980">
    <property type="match status" value="1"/>
</dbReference>
<dbReference type="EC" id="3.1.26.5" evidence="9 10"/>
<dbReference type="PANTHER" id="PTHR33992">
    <property type="entry name" value="RIBONUCLEASE P PROTEIN COMPONENT"/>
    <property type="match status" value="1"/>
</dbReference>
<name>A0AAC9C101_9PSED</name>
<evidence type="ECO:0000256" key="5">
    <source>
        <dbReference type="ARBA" id="ARBA00022801"/>
    </source>
</evidence>
<dbReference type="InterPro" id="IPR020568">
    <property type="entry name" value="Ribosomal_Su5_D2-typ_SF"/>
</dbReference>
<evidence type="ECO:0000256" key="9">
    <source>
        <dbReference type="HAMAP-Rule" id="MF_00227"/>
    </source>
</evidence>
<dbReference type="GO" id="GO:0003735">
    <property type="term" value="F:structural constituent of ribosome"/>
    <property type="evidence" value="ECO:0007669"/>
    <property type="project" value="InterPro"/>
</dbReference>
<keyword evidence="2 9" id="KW-0819">tRNA processing</keyword>
<dbReference type="Gene3D" id="3.30.230.10">
    <property type="match status" value="1"/>
</dbReference>
<evidence type="ECO:0000256" key="3">
    <source>
        <dbReference type="ARBA" id="ARBA00022722"/>
    </source>
</evidence>
<evidence type="ECO:0000313" key="12">
    <source>
        <dbReference type="Proteomes" id="UP000078142"/>
    </source>
</evidence>
<organism evidence="11 12">
    <name type="scientific">Pseudomonas koreensis</name>
    <dbReference type="NCBI Taxonomy" id="198620"/>
    <lineage>
        <taxon>Bacteria</taxon>
        <taxon>Pseudomonadati</taxon>
        <taxon>Pseudomonadota</taxon>
        <taxon>Gammaproteobacteria</taxon>
        <taxon>Pseudomonadales</taxon>
        <taxon>Pseudomonadaceae</taxon>
        <taxon>Pseudomonas</taxon>
    </lineage>
</organism>
<dbReference type="PROSITE" id="PS00784">
    <property type="entry name" value="RIBOSOMAL_L34"/>
    <property type="match status" value="1"/>
</dbReference>
<protein>
    <recommendedName>
        <fullName evidence="9 10">Ribonuclease P protein component</fullName>
        <shortName evidence="9">RNase P protein</shortName>
        <shortName evidence="9">RNaseP protein</shortName>
        <ecNumber evidence="9 10">3.1.26.5</ecNumber>
    </recommendedName>
    <alternativeName>
        <fullName evidence="9">Protein C5</fullName>
    </alternativeName>
</protein>
<proteinExistence type="inferred from homology"/>
<sequence>MKRTFQPSTIKRARTHGFRARMATKNGRAVLSRVPSCRVAAPKVVRVWQFDNPALEVSQDFSREKRLLTPRHFKAVFDSPTGKVPGKNLLLLARNNDLDHPRLGLVIGKKSVKLSVERNRLKRLMRESFRLHQDSLVGWDIVIVARKGLGDVENPELIQHFGKLWKRLARNKPVPAVKTETVGVDSPDA</sequence>
<dbReference type="GO" id="GO:0005840">
    <property type="term" value="C:ribosome"/>
    <property type="evidence" value="ECO:0007669"/>
    <property type="project" value="UniProtKB-KW"/>
</dbReference>
<dbReference type="PANTHER" id="PTHR33992:SF1">
    <property type="entry name" value="RIBONUCLEASE P PROTEIN COMPONENT"/>
    <property type="match status" value="1"/>
</dbReference>
<dbReference type="GO" id="GO:0000049">
    <property type="term" value="F:tRNA binding"/>
    <property type="evidence" value="ECO:0007669"/>
    <property type="project" value="UniProtKB-UniRule"/>
</dbReference>
<gene>
    <name evidence="9 11" type="primary">rnpA</name>
    <name evidence="11" type="ORF">A8L59_00005</name>
</gene>
<evidence type="ECO:0000313" key="11">
    <source>
        <dbReference type="EMBL" id="ANI00884.1"/>
    </source>
</evidence>
<evidence type="ECO:0000256" key="8">
    <source>
        <dbReference type="ARBA" id="ARBA00023274"/>
    </source>
</evidence>
<dbReference type="EMBL" id="CP015852">
    <property type="protein sequence ID" value="ANI00884.1"/>
    <property type="molecule type" value="Genomic_DNA"/>
</dbReference>
<accession>A0AAC9C101</accession>
<dbReference type="FunFam" id="1.10.287.3980:FF:000001">
    <property type="entry name" value="Mitochondrial ribosomal protein L34"/>
    <property type="match status" value="1"/>
</dbReference>
<reference evidence="11 12" key="1">
    <citation type="submission" date="2016-05" db="EMBL/GenBank/DDBJ databases">
        <authorList>
            <person name="Wang S."/>
            <person name="Zhu B."/>
        </authorList>
    </citation>
    <scope>NUCLEOTIDE SEQUENCE [LARGE SCALE GENOMIC DNA]</scope>
    <source>
        <strain evidence="11 12">CRS05-R5</strain>
    </source>
</reference>
<dbReference type="GO" id="GO:0006412">
    <property type="term" value="P:translation"/>
    <property type="evidence" value="ECO:0007669"/>
    <property type="project" value="InterPro"/>
</dbReference>
<dbReference type="Pfam" id="PF00468">
    <property type="entry name" value="Ribosomal_L34"/>
    <property type="match status" value="1"/>
</dbReference>
<dbReference type="InterPro" id="IPR020939">
    <property type="entry name" value="Ribosomal_bL34_CS"/>
</dbReference>
<dbReference type="GO" id="GO:0030677">
    <property type="term" value="C:ribonuclease P complex"/>
    <property type="evidence" value="ECO:0007669"/>
    <property type="project" value="TreeGrafter"/>
</dbReference>
<dbReference type="GO" id="GO:0004526">
    <property type="term" value="F:ribonuclease P activity"/>
    <property type="evidence" value="ECO:0007669"/>
    <property type="project" value="UniProtKB-UniRule"/>
</dbReference>
<keyword evidence="5 9" id="KW-0378">Hydrolase</keyword>
<comment type="similarity">
    <text evidence="9">Belongs to the RnpA family.</text>
</comment>
<keyword evidence="7" id="KW-0689">Ribosomal protein</keyword>
<comment type="function">
    <text evidence="9">RNaseP catalyzes the removal of the 5'-leader sequence from pre-tRNA to produce the mature 5'-terminus. It can also cleave other RNA substrates such as 4.5S RNA. The protein component plays an auxiliary but essential role in vivo by binding to the 5'-leader sequence and broadening the substrate specificity of the ribozyme.</text>
</comment>
<comment type="similarity">
    <text evidence="1">Belongs to the bacterial ribosomal protein bL34 family.</text>
</comment>
<evidence type="ECO:0000256" key="1">
    <source>
        <dbReference type="ARBA" id="ARBA00010111"/>
    </source>
</evidence>
<comment type="subunit">
    <text evidence="9">Consists of a catalytic RNA component (M1 or rnpB) and a protein subunit.</text>
</comment>
<evidence type="ECO:0000256" key="2">
    <source>
        <dbReference type="ARBA" id="ARBA00022694"/>
    </source>
</evidence>
<evidence type="ECO:0000256" key="7">
    <source>
        <dbReference type="ARBA" id="ARBA00022980"/>
    </source>
</evidence>
<keyword evidence="6 9" id="KW-0694">RNA-binding</keyword>
<keyword evidence="8" id="KW-0687">Ribonucleoprotein</keyword>
<dbReference type="NCBIfam" id="TIGR00188">
    <property type="entry name" value="rnpA"/>
    <property type="match status" value="1"/>
</dbReference>
<dbReference type="GO" id="GO:0001682">
    <property type="term" value="P:tRNA 5'-leader removal"/>
    <property type="evidence" value="ECO:0007669"/>
    <property type="project" value="UniProtKB-UniRule"/>
</dbReference>
<evidence type="ECO:0000256" key="6">
    <source>
        <dbReference type="ARBA" id="ARBA00022884"/>
    </source>
</evidence>